<proteinExistence type="predicted"/>
<sequence length="224" mass="24539">MPPPAQSVNNATLAADNFAGRFSDFTSQPGISQSTCHVDVERRHAQRWCGALSLPMDGFGGTASNTLRMDWEMQGRGKSRHGFAAFGARRNYQLQAHQCQSVEVQARRHSARGLLSRLQRGQVSRPSAFGAKLAATVVLDADLRKSWIDDLNVMSGRITAMRKALYEELVRLQTPGDWSHIVSQIGMFSYTGLTAEQVAIMQKESHVYVVSSGRASVAGSTVNK</sequence>
<reference evidence="1" key="1">
    <citation type="submission" date="2022-07" db="EMBL/GenBank/DDBJ databases">
        <title>Genome Sequence of Lecanicillium saksenae.</title>
        <authorList>
            <person name="Buettner E."/>
        </authorList>
    </citation>
    <scope>NUCLEOTIDE SEQUENCE</scope>
    <source>
        <strain evidence="1">VT-O1</strain>
    </source>
</reference>
<keyword evidence="2" id="KW-1185">Reference proteome</keyword>
<organism evidence="1 2">
    <name type="scientific">Lecanicillium saksenae</name>
    <dbReference type="NCBI Taxonomy" id="468837"/>
    <lineage>
        <taxon>Eukaryota</taxon>
        <taxon>Fungi</taxon>
        <taxon>Dikarya</taxon>
        <taxon>Ascomycota</taxon>
        <taxon>Pezizomycotina</taxon>
        <taxon>Sordariomycetes</taxon>
        <taxon>Hypocreomycetidae</taxon>
        <taxon>Hypocreales</taxon>
        <taxon>Cordycipitaceae</taxon>
        <taxon>Lecanicillium</taxon>
    </lineage>
</organism>
<gene>
    <name evidence="1" type="ORF">NLG97_g8151</name>
</gene>
<accession>A0ACC1QJU7</accession>
<comment type="caution">
    <text evidence="1">The sequence shown here is derived from an EMBL/GenBank/DDBJ whole genome shotgun (WGS) entry which is preliminary data.</text>
</comment>
<name>A0ACC1QJU7_9HYPO</name>
<evidence type="ECO:0000313" key="1">
    <source>
        <dbReference type="EMBL" id="KAJ3480101.1"/>
    </source>
</evidence>
<dbReference type="EMBL" id="JANAKD010001376">
    <property type="protein sequence ID" value="KAJ3480101.1"/>
    <property type="molecule type" value="Genomic_DNA"/>
</dbReference>
<dbReference type="Proteomes" id="UP001148737">
    <property type="component" value="Unassembled WGS sequence"/>
</dbReference>
<protein>
    <submittedName>
        <fullName evidence="1">Uncharacterized protein</fullName>
    </submittedName>
</protein>
<evidence type="ECO:0000313" key="2">
    <source>
        <dbReference type="Proteomes" id="UP001148737"/>
    </source>
</evidence>